<feature type="transmembrane region" description="Helical" evidence="1">
    <location>
        <begin position="6"/>
        <end position="27"/>
    </location>
</feature>
<keyword evidence="1" id="KW-0472">Membrane</keyword>
<evidence type="ECO:0000313" key="2">
    <source>
        <dbReference type="EMBL" id="KAI3916225.1"/>
    </source>
</evidence>
<dbReference type="AlphaFoldDB" id="A0AAD4SRD7"/>
<gene>
    <name evidence="2" type="ORF">MKW98_004666</name>
</gene>
<evidence type="ECO:0000256" key="1">
    <source>
        <dbReference type="SAM" id="Phobius"/>
    </source>
</evidence>
<reference evidence="2" key="1">
    <citation type="submission" date="2022-04" db="EMBL/GenBank/DDBJ databases">
        <title>A functionally conserved STORR gene fusion in Papaver species that diverged 16.8 million years ago.</title>
        <authorList>
            <person name="Catania T."/>
        </authorList>
    </citation>
    <scope>NUCLEOTIDE SEQUENCE</scope>
    <source>
        <strain evidence="2">S-188037</strain>
    </source>
</reference>
<dbReference type="Gene3D" id="3.40.50.12780">
    <property type="entry name" value="N-terminal domain of ligase-like"/>
    <property type="match status" value="1"/>
</dbReference>
<keyword evidence="3" id="KW-1185">Reference proteome</keyword>
<dbReference type="PANTHER" id="PTHR44378:SF2">
    <property type="entry name" value="ACYL-ACTIVATING ENZYME 17, PEROXISOMAL-RELATED"/>
    <property type="match status" value="1"/>
</dbReference>
<dbReference type="PANTHER" id="PTHR44378">
    <property type="entry name" value="ACYL-ACTIVATING ENZYME 17, PEROXISOMAL-RELATED"/>
    <property type="match status" value="1"/>
</dbReference>
<keyword evidence="1" id="KW-0812">Transmembrane</keyword>
<sequence>MNVTAVIIYLAIVLAEFVVVSITDSVAASEISTRLKSSNEKAIFTQDFIIHGGKSLPLYSRVADAESPLAIVVPSRGCSLSVELWDYDLPWSTFVERAKYSKSSM</sequence>
<protein>
    <submittedName>
        <fullName evidence="2">Uncharacterized protein</fullName>
    </submittedName>
</protein>
<keyword evidence="1" id="KW-1133">Transmembrane helix</keyword>
<accession>A0AAD4SRD7</accession>
<dbReference type="EMBL" id="JAJJMB010009125">
    <property type="protein sequence ID" value="KAI3916225.1"/>
    <property type="molecule type" value="Genomic_DNA"/>
</dbReference>
<dbReference type="SUPFAM" id="SSF56801">
    <property type="entry name" value="Acetyl-CoA synthetase-like"/>
    <property type="match status" value="1"/>
</dbReference>
<proteinExistence type="predicted"/>
<organism evidence="2 3">
    <name type="scientific">Papaver atlanticum</name>
    <dbReference type="NCBI Taxonomy" id="357466"/>
    <lineage>
        <taxon>Eukaryota</taxon>
        <taxon>Viridiplantae</taxon>
        <taxon>Streptophyta</taxon>
        <taxon>Embryophyta</taxon>
        <taxon>Tracheophyta</taxon>
        <taxon>Spermatophyta</taxon>
        <taxon>Magnoliopsida</taxon>
        <taxon>Ranunculales</taxon>
        <taxon>Papaveraceae</taxon>
        <taxon>Papaveroideae</taxon>
        <taxon>Papaver</taxon>
    </lineage>
</organism>
<name>A0AAD4SRD7_9MAGN</name>
<evidence type="ECO:0000313" key="3">
    <source>
        <dbReference type="Proteomes" id="UP001202328"/>
    </source>
</evidence>
<comment type="caution">
    <text evidence="2">The sequence shown here is derived from an EMBL/GenBank/DDBJ whole genome shotgun (WGS) entry which is preliminary data.</text>
</comment>
<dbReference type="Proteomes" id="UP001202328">
    <property type="component" value="Unassembled WGS sequence"/>
</dbReference>
<dbReference type="InterPro" id="IPR042099">
    <property type="entry name" value="ANL_N_sf"/>
</dbReference>